<dbReference type="Gene3D" id="3.30.565.10">
    <property type="entry name" value="Histidine kinase-like ATPase, C-terminal domain"/>
    <property type="match status" value="1"/>
</dbReference>
<dbReference type="RefSeq" id="WP_180676595.1">
    <property type="nucleotide sequence ID" value="NZ_JACCKA010000001.1"/>
</dbReference>
<dbReference type="InterPro" id="IPR050640">
    <property type="entry name" value="Bact_2-comp_sensor_kinase"/>
</dbReference>
<feature type="transmembrane region" description="Helical" evidence="1">
    <location>
        <begin position="134"/>
        <end position="159"/>
    </location>
</feature>
<keyword evidence="1" id="KW-1133">Transmembrane helix</keyword>
<feature type="transmembrane region" description="Helical" evidence="1">
    <location>
        <begin position="27"/>
        <end position="47"/>
    </location>
</feature>
<keyword evidence="4" id="KW-1185">Reference proteome</keyword>
<dbReference type="InterPro" id="IPR036890">
    <property type="entry name" value="HATPase_C_sf"/>
</dbReference>
<name>A0A853J7D0_9GAMM</name>
<evidence type="ECO:0000313" key="4">
    <source>
        <dbReference type="Proteomes" id="UP000578091"/>
    </source>
</evidence>
<evidence type="ECO:0000259" key="2">
    <source>
        <dbReference type="Pfam" id="PF06580"/>
    </source>
</evidence>
<feature type="transmembrane region" description="Helical" evidence="1">
    <location>
        <begin position="92"/>
        <end position="114"/>
    </location>
</feature>
<dbReference type="Proteomes" id="UP000578091">
    <property type="component" value="Unassembled WGS sequence"/>
</dbReference>
<evidence type="ECO:0000256" key="1">
    <source>
        <dbReference type="SAM" id="Phobius"/>
    </source>
</evidence>
<keyword evidence="3" id="KW-0808">Transferase</keyword>
<feature type="domain" description="Signal transduction histidine kinase internal region" evidence="2">
    <location>
        <begin position="178"/>
        <end position="258"/>
    </location>
</feature>
<evidence type="ECO:0000313" key="3">
    <source>
        <dbReference type="EMBL" id="NZA24785.1"/>
    </source>
</evidence>
<reference evidence="3 4" key="1">
    <citation type="submission" date="2020-07" db="EMBL/GenBank/DDBJ databases">
        <title>Luteimonas sp. SJ-92.</title>
        <authorList>
            <person name="Huang X.-X."/>
            <person name="Xu L."/>
            <person name="Sun J.-Q."/>
        </authorList>
    </citation>
    <scope>NUCLEOTIDE SEQUENCE [LARGE SCALE GENOMIC DNA]</scope>
    <source>
        <strain evidence="3 4">SJ-92</strain>
    </source>
</reference>
<dbReference type="GO" id="GO:0016020">
    <property type="term" value="C:membrane"/>
    <property type="evidence" value="ECO:0007669"/>
    <property type="project" value="InterPro"/>
</dbReference>
<dbReference type="GO" id="GO:0000155">
    <property type="term" value="F:phosphorelay sensor kinase activity"/>
    <property type="evidence" value="ECO:0007669"/>
    <property type="project" value="InterPro"/>
</dbReference>
<protein>
    <submittedName>
        <fullName evidence="3">Histidine kinase</fullName>
    </submittedName>
</protein>
<organism evidence="3 4">
    <name type="scientific">Luteimonas salinisoli</name>
    <dbReference type="NCBI Taxonomy" id="2752307"/>
    <lineage>
        <taxon>Bacteria</taxon>
        <taxon>Pseudomonadati</taxon>
        <taxon>Pseudomonadota</taxon>
        <taxon>Gammaproteobacteria</taxon>
        <taxon>Lysobacterales</taxon>
        <taxon>Lysobacteraceae</taxon>
        <taxon>Luteimonas</taxon>
    </lineage>
</organism>
<dbReference type="Pfam" id="PF06580">
    <property type="entry name" value="His_kinase"/>
    <property type="match status" value="1"/>
</dbReference>
<dbReference type="SUPFAM" id="SSF55874">
    <property type="entry name" value="ATPase domain of HSP90 chaperone/DNA topoisomerase II/histidine kinase"/>
    <property type="match status" value="1"/>
</dbReference>
<feature type="transmembrane region" description="Helical" evidence="1">
    <location>
        <begin position="59"/>
        <end position="80"/>
    </location>
</feature>
<dbReference type="PANTHER" id="PTHR34220">
    <property type="entry name" value="SENSOR HISTIDINE KINASE YPDA"/>
    <property type="match status" value="1"/>
</dbReference>
<keyword evidence="3" id="KW-0418">Kinase</keyword>
<dbReference type="InterPro" id="IPR010559">
    <property type="entry name" value="Sig_transdc_His_kin_internal"/>
</dbReference>
<dbReference type="EMBL" id="JACCKA010000001">
    <property type="protein sequence ID" value="NZA24785.1"/>
    <property type="molecule type" value="Genomic_DNA"/>
</dbReference>
<comment type="caution">
    <text evidence="3">The sequence shown here is derived from an EMBL/GenBank/DDBJ whole genome shotgun (WGS) entry which is preliminary data.</text>
</comment>
<accession>A0A853J7D0</accession>
<dbReference type="PANTHER" id="PTHR34220:SF7">
    <property type="entry name" value="SENSOR HISTIDINE KINASE YPDA"/>
    <property type="match status" value="1"/>
</dbReference>
<keyword evidence="1" id="KW-0812">Transmembrane</keyword>
<proteinExistence type="predicted"/>
<gene>
    <name evidence="3" type="ORF">H0E84_00145</name>
</gene>
<dbReference type="AlphaFoldDB" id="A0A853J7D0"/>
<sequence length="370" mass="40554">MNPINATLDRPADPLPASRPDTLDKSVLLLTLCVWAGYFVLTNSLTFLVPGRGVDAGTLASRAVIAVVGIALCLGMYVLLRRFGGARPWALLAKAASLSVVPAALLVFTGMYAFRSLSSYYEARPEEWMDPFLMGWNLLSHLWMLFTWSALYVGAVAILEIRRRDVQLVAARSAAQQAQLLALRLQINPHFLFNTLNTLAAFIVLGRREDSEQIVLNLSQFLRQTLSRTQSELVPLEDEVEMLRRYLDIETARFPDRLQVRYEVAPGCARARVPALVLLPLAENSVKYALAGSESGIAIVVGARREDDQLVLWLEDAGAPGSGGKGLGIGLSNLGQQLAALFGEDASLQAGPTSRGWRNVVRLPWREVDA</sequence>
<keyword evidence="1" id="KW-0472">Membrane</keyword>